<dbReference type="InterPro" id="IPR000719">
    <property type="entry name" value="Prot_kinase_dom"/>
</dbReference>
<dbReference type="Proteomes" id="UP000887578">
    <property type="component" value="Unplaced"/>
</dbReference>
<protein>
    <submittedName>
        <fullName evidence="3">Protein kinase domain-containing protein</fullName>
    </submittedName>
</protein>
<proteinExistence type="predicted"/>
<dbReference type="PANTHER" id="PTHR11909">
    <property type="entry name" value="CASEIN KINASE-RELATED"/>
    <property type="match status" value="1"/>
</dbReference>
<dbReference type="SUPFAM" id="SSF56112">
    <property type="entry name" value="Protein kinase-like (PK-like)"/>
    <property type="match status" value="1"/>
</dbReference>
<dbReference type="AlphaFoldDB" id="A0A914P1C0"/>
<dbReference type="Gene3D" id="1.10.510.10">
    <property type="entry name" value="Transferase(Phosphotransferase) domain 1"/>
    <property type="match status" value="1"/>
</dbReference>
<sequence>MQRYTKSRGGKELHGRGFLSRDVKPSNFAVGHPMALRRMVYMLDFGIARTYVDDNGNPLPRRKGTSFRGTSRYCALPQHKESDQCRRDDGMFFFMRYYKRHRYKNIF</sequence>
<feature type="domain" description="Protein kinase" evidence="1">
    <location>
        <begin position="1"/>
        <end position="107"/>
    </location>
</feature>
<accession>A0A914P1C0</accession>
<evidence type="ECO:0000313" key="2">
    <source>
        <dbReference type="Proteomes" id="UP000887578"/>
    </source>
</evidence>
<evidence type="ECO:0000313" key="3">
    <source>
        <dbReference type="WBParaSite" id="PDA_v2.g11005.t1"/>
    </source>
</evidence>
<dbReference type="InterPro" id="IPR050235">
    <property type="entry name" value="CK1_Ser-Thr_kinase"/>
</dbReference>
<dbReference type="GO" id="GO:0004672">
    <property type="term" value="F:protein kinase activity"/>
    <property type="evidence" value="ECO:0007669"/>
    <property type="project" value="InterPro"/>
</dbReference>
<dbReference type="WBParaSite" id="PDA_v2.g11005.t1">
    <property type="protein sequence ID" value="PDA_v2.g11005.t1"/>
    <property type="gene ID" value="PDA_v2.g11005"/>
</dbReference>
<dbReference type="PROSITE" id="PS50011">
    <property type="entry name" value="PROTEIN_KINASE_DOM"/>
    <property type="match status" value="1"/>
</dbReference>
<evidence type="ECO:0000259" key="1">
    <source>
        <dbReference type="PROSITE" id="PS50011"/>
    </source>
</evidence>
<keyword evidence="2" id="KW-1185">Reference proteome</keyword>
<reference evidence="3" key="1">
    <citation type="submission" date="2022-11" db="UniProtKB">
        <authorList>
            <consortium name="WormBaseParasite"/>
        </authorList>
    </citation>
    <scope>IDENTIFICATION</scope>
</reference>
<dbReference type="GO" id="GO:0005524">
    <property type="term" value="F:ATP binding"/>
    <property type="evidence" value="ECO:0007669"/>
    <property type="project" value="InterPro"/>
</dbReference>
<dbReference type="InterPro" id="IPR011009">
    <property type="entry name" value="Kinase-like_dom_sf"/>
</dbReference>
<name>A0A914P1C0_9BILA</name>
<organism evidence="2 3">
    <name type="scientific">Panagrolaimus davidi</name>
    <dbReference type="NCBI Taxonomy" id="227884"/>
    <lineage>
        <taxon>Eukaryota</taxon>
        <taxon>Metazoa</taxon>
        <taxon>Ecdysozoa</taxon>
        <taxon>Nematoda</taxon>
        <taxon>Chromadorea</taxon>
        <taxon>Rhabditida</taxon>
        <taxon>Tylenchina</taxon>
        <taxon>Panagrolaimomorpha</taxon>
        <taxon>Panagrolaimoidea</taxon>
        <taxon>Panagrolaimidae</taxon>
        <taxon>Panagrolaimus</taxon>
    </lineage>
</organism>